<dbReference type="CDD" id="cd00337">
    <property type="entry name" value="Ribosomal_uL14"/>
    <property type="match status" value="1"/>
</dbReference>
<dbReference type="GO" id="GO:0006412">
    <property type="term" value="P:translation"/>
    <property type="evidence" value="ECO:0007669"/>
    <property type="project" value="InterPro"/>
</dbReference>
<dbReference type="AlphaFoldDB" id="Q9TCB2"/>
<comment type="similarity">
    <text evidence="1 4">Belongs to the universal ribosomal protein uL14 family.</text>
</comment>
<keyword evidence="3 4" id="KW-0687">Ribonucleoprotein</keyword>
<evidence type="ECO:0000256" key="2">
    <source>
        <dbReference type="ARBA" id="ARBA00022980"/>
    </source>
</evidence>
<keyword evidence="5" id="KW-0496">Mitochondrion</keyword>
<protein>
    <submittedName>
        <fullName evidence="5">Ribosomal protein L14</fullName>
    </submittedName>
</protein>
<dbReference type="InterPro" id="IPR036853">
    <property type="entry name" value="Ribosomal_uL14_sf"/>
</dbReference>
<accession>Q9TCB2</accession>
<evidence type="ECO:0000256" key="3">
    <source>
        <dbReference type="ARBA" id="ARBA00023274"/>
    </source>
</evidence>
<geneLocation type="mitochondrion" evidence="5"/>
<dbReference type="InterPro" id="IPR005745">
    <property type="entry name" value="Ribosomal_uL14_bac-type"/>
</dbReference>
<evidence type="ECO:0000256" key="4">
    <source>
        <dbReference type="RuleBase" id="RU003949"/>
    </source>
</evidence>
<dbReference type="SMART" id="SM01374">
    <property type="entry name" value="Ribosomal_L14"/>
    <property type="match status" value="1"/>
</dbReference>
<dbReference type="Pfam" id="PF00238">
    <property type="entry name" value="Ribosomal_L14"/>
    <property type="match status" value="1"/>
</dbReference>
<proteinExistence type="inferred from homology"/>
<sequence>MISVGTYLDVSDNSGAKIAQCIRILSKQQGHFATVGDVIVVTIKKANSKYKGKATAGQVYRGVILETKKEVTRKDGSLFSFDRNVVALMTPQENPMGTRITGFASYELRAKGKMKFIALSSSSF</sequence>
<dbReference type="NCBIfam" id="TIGR01067">
    <property type="entry name" value="rplN_bact"/>
    <property type="match status" value="1"/>
</dbReference>
<evidence type="ECO:0000313" key="5">
    <source>
        <dbReference type="EMBL" id="AAF03185.1"/>
    </source>
</evidence>
<dbReference type="PANTHER" id="PTHR11761">
    <property type="entry name" value="50S/60S RIBOSOMAL PROTEIN L14/L23"/>
    <property type="match status" value="1"/>
</dbReference>
<keyword evidence="2 4" id="KW-0689">Ribosomal protein</keyword>
<organism evidence="5">
    <name type="scientific">Nephroselmis olivacea</name>
    <name type="common">Green alga</name>
    <dbReference type="NCBI Taxonomy" id="31312"/>
    <lineage>
        <taxon>Eukaryota</taxon>
        <taxon>Viridiplantae</taxon>
        <taxon>Chlorophyta</taxon>
        <taxon>Nephroselmidophyceae</taxon>
        <taxon>Nephroselmidales</taxon>
        <taxon>Nephroselmidaceae</taxon>
        <taxon>Nephroselmis</taxon>
    </lineage>
</organism>
<dbReference type="PANTHER" id="PTHR11761:SF3">
    <property type="entry name" value="LARGE RIBOSOMAL SUBUNIT PROTEIN UL14M"/>
    <property type="match status" value="1"/>
</dbReference>
<dbReference type="HAMAP" id="MF_01367">
    <property type="entry name" value="Ribosomal_uL14"/>
    <property type="match status" value="1"/>
</dbReference>
<gene>
    <name evidence="5" type="primary">rpl14</name>
</gene>
<dbReference type="RefSeq" id="YP_665658.1">
    <property type="nucleotide sequence ID" value="NC_008239.1"/>
</dbReference>
<dbReference type="SUPFAM" id="SSF50193">
    <property type="entry name" value="Ribosomal protein L14"/>
    <property type="match status" value="1"/>
</dbReference>
<dbReference type="GO" id="GO:0003735">
    <property type="term" value="F:structural constituent of ribosome"/>
    <property type="evidence" value="ECO:0007669"/>
    <property type="project" value="InterPro"/>
</dbReference>
<name>Q9TCB2_NEPOL</name>
<dbReference type="GO" id="GO:0070180">
    <property type="term" value="F:large ribosomal subunit rRNA binding"/>
    <property type="evidence" value="ECO:0007669"/>
    <property type="project" value="TreeGrafter"/>
</dbReference>
<dbReference type="GeneID" id="4178059"/>
<reference evidence="5" key="1">
    <citation type="journal article" date="1999" name="Plant Cell">
        <title>The complete mitochondrial DNA sequences of Nephroselmis olivacea and Pedinomonas minor: two radically different evolutionary patterns within the green algae.</title>
        <authorList>
            <person name="Turmel M."/>
            <person name="Lemieux C."/>
            <person name="Burger G."/>
            <person name="Lang B.F."/>
            <person name="Otis C."/>
            <person name="Plante I."/>
            <person name="Gray M.W."/>
        </authorList>
    </citation>
    <scope>NUCLEOTIDE SEQUENCE</scope>
    <source>
        <strain evidence="5">NIES-484</strain>
    </source>
</reference>
<evidence type="ECO:0000256" key="1">
    <source>
        <dbReference type="ARBA" id="ARBA00010745"/>
    </source>
</evidence>
<dbReference type="Gene3D" id="2.40.150.20">
    <property type="entry name" value="Ribosomal protein L14"/>
    <property type="match status" value="1"/>
</dbReference>
<dbReference type="InterPro" id="IPR000218">
    <property type="entry name" value="Ribosomal_uL14"/>
</dbReference>
<dbReference type="GO" id="GO:0005762">
    <property type="term" value="C:mitochondrial large ribosomal subunit"/>
    <property type="evidence" value="ECO:0007669"/>
    <property type="project" value="TreeGrafter"/>
</dbReference>
<dbReference type="EMBL" id="AF110138">
    <property type="protein sequence ID" value="AAF03185.1"/>
    <property type="molecule type" value="Genomic_DNA"/>
</dbReference>